<proteinExistence type="predicted"/>
<accession>A0AAW2BVM6</accession>
<dbReference type="AlphaFoldDB" id="A0AAW2BVM6"/>
<evidence type="ECO:0000313" key="2">
    <source>
        <dbReference type="Proteomes" id="UP001459277"/>
    </source>
</evidence>
<dbReference type="Gene3D" id="1.10.510.10">
    <property type="entry name" value="Transferase(Phosphotransferase) domain 1"/>
    <property type="match status" value="1"/>
</dbReference>
<keyword evidence="2" id="KW-1185">Reference proteome</keyword>
<dbReference type="EMBL" id="JAZDWU010000009">
    <property type="protein sequence ID" value="KAK9990009.1"/>
    <property type="molecule type" value="Genomic_DNA"/>
</dbReference>
<dbReference type="InterPro" id="IPR011009">
    <property type="entry name" value="Kinase-like_dom_sf"/>
</dbReference>
<sequence>MNIRMEGQYSTEAALLAVQLTLKCLQSEPKNRPAMKEVVETLERIEANRFEVSPRSSR</sequence>
<gene>
    <name evidence="1" type="ORF">SO802_024994</name>
</gene>
<evidence type="ECO:0000313" key="1">
    <source>
        <dbReference type="EMBL" id="KAK9990009.1"/>
    </source>
</evidence>
<comment type="caution">
    <text evidence="1">The sequence shown here is derived from an EMBL/GenBank/DDBJ whole genome shotgun (WGS) entry which is preliminary data.</text>
</comment>
<protein>
    <submittedName>
        <fullName evidence="1">Uncharacterized protein</fullName>
    </submittedName>
</protein>
<reference evidence="1 2" key="1">
    <citation type="submission" date="2024-01" db="EMBL/GenBank/DDBJ databases">
        <title>A telomere-to-telomere, gap-free genome of sweet tea (Lithocarpus litseifolius).</title>
        <authorList>
            <person name="Zhou J."/>
        </authorList>
    </citation>
    <scope>NUCLEOTIDE SEQUENCE [LARGE SCALE GENOMIC DNA]</scope>
    <source>
        <strain evidence="1">Zhou-2022a</strain>
        <tissue evidence="1">Leaf</tissue>
    </source>
</reference>
<dbReference type="Proteomes" id="UP001459277">
    <property type="component" value="Unassembled WGS sequence"/>
</dbReference>
<dbReference type="SUPFAM" id="SSF56112">
    <property type="entry name" value="Protein kinase-like (PK-like)"/>
    <property type="match status" value="1"/>
</dbReference>
<organism evidence="1 2">
    <name type="scientific">Lithocarpus litseifolius</name>
    <dbReference type="NCBI Taxonomy" id="425828"/>
    <lineage>
        <taxon>Eukaryota</taxon>
        <taxon>Viridiplantae</taxon>
        <taxon>Streptophyta</taxon>
        <taxon>Embryophyta</taxon>
        <taxon>Tracheophyta</taxon>
        <taxon>Spermatophyta</taxon>
        <taxon>Magnoliopsida</taxon>
        <taxon>eudicotyledons</taxon>
        <taxon>Gunneridae</taxon>
        <taxon>Pentapetalae</taxon>
        <taxon>rosids</taxon>
        <taxon>fabids</taxon>
        <taxon>Fagales</taxon>
        <taxon>Fagaceae</taxon>
        <taxon>Lithocarpus</taxon>
    </lineage>
</organism>
<name>A0AAW2BVM6_9ROSI</name>